<dbReference type="PANTHER" id="PTHR46579">
    <property type="entry name" value="F5/8 TYPE C DOMAIN-CONTAINING PROTEIN-RELATED"/>
    <property type="match status" value="1"/>
</dbReference>
<dbReference type="PANTHER" id="PTHR46579:SF1">
    <property type="entry name" value="F5_8 TYPE C DOMAIN-CONTAINING PROTEIN"/>
    <property type="match status" value="1"/>
</dbReference>
<proteinExistence type="predicted"/>
<protein>
    <recommendedName>
        <fullName evidence="3">Transposase domain-containing protein</fullName>
    </recommendedName>
</protein>
<dbReference type="Proteomes" id="UP000663855">
    <property type="component" value="Unassembled WGS sequence"/>
</dbReference>
<evidence type="ECO:0008006" key="3">
    <source>
        <dbReference type="Google" id="ProtNLM"/>
    </source>
</evidence>
<comment type="caution">
    <text evidence="1">The sequence shown here is derived from an EMBL/GenBank/DDBJ whole genome shotgun (WGS) entry which is preliminary data.</text>
</comment>
<gene>
    <name evidence="1" type="ORF">CJN711_LOCUS11936</name>
</gene>
<evidence type="ECO:0000313" key="2">
    <source>
        <dbReference type="Proteomes" id="UP000663855"/>
    </source>
</evidence>
<accession>A0A814W557</accession>
<evidence type="ECO:0000313" key="1">
    <source>
        <dbReference type="EMBL" id="CAF1199386.1"/>
    </source>
</evidence>
<name>A0A814W557_9BILA</name>
<dbReference type="EMBL" id="CAJNOV010005152">
    <property type="protein sequence ID" value="CAF1199386.1"/>
    <property type="molecule type" value="Genomic_DNA"/>
</dbReference>
<sequence>MSRTTLWRHRQRAKKFINDDVLNDASLEDHLRDEENNIDHDEDVATSELQSNNQNDYNAGVDQCINDLINDNNKSKSIEHIQEEPNELEYDSNSEIDELDNEEIFNLSAEPTVKDIAAVLIVLKIRHRLSNRCIDHLCQLMRILKTPNVPSNFAHIKSMLVSEETTNFTPTKFFCSSCKSMSDNEKQCCNPTCKESSGFSAKPNTFVRIPLRSQIQNVLSRFPSSYFEKVPKFNRDYPSDISQGEVYKEIVKKENNFITLLMNVDGIEIATSSKSSLWVISFVINELKKKERFQIQNVLVGGIGAGRSKPSRAEMGSYLRPIVNELLGLQREHRFRTSDGVYLTLKVYLIAGSFDKPAQALVQNIGEANGGYGCGRCCIMGITVPINNDSSKKIRVFPLRRNENHPKLRSNFTYDVKMAIPEHYRPKEKYTRRDFMHGYLGECSLRELRYFDVGRGFAFDTLHNLYRGTFSRMLDLWFESTYRKEPWSLYSKIKHVDIRLSTHKFPSITCRIPRSILKYNQFKANELRSVLLFGFSSFSFLPRKYYRHFVLLVIAAHLCESRSISPDQLSYIRQLTTEFVYQFPLLYGDRQNVMCIHLIVHLADSIKDFGGVYNYSTFNFESYLGTLRETVHSTRRHALEVNSNIGILRSSCLCINETSFNLRLKEFIKRIQPAVLNDRNLKFQNSDKVKNIDYDKLKKTNIQSLFGKDITLYKTMTFKGVRYTTVMYQTISAKNDSCVMYKLGTKIRIGFIISIIKKLKHEQECIIEIRDVPINRYLSVNINGTNITCSNIMFSSSTQSNSSYFVRPSDMIEKLSYVFDNSLKAFILFRFPNMIESS</sequence>
<reference evidence="1" key="1">
    <citation type="submission" date="2021-02" db="EMBL/GenBank/DDBJ databases">
        <authorList>
            <person name="Nowell W R."/>
        </authorList>
    </citation>
    <scope>NUCLEOTIDE SEQUENCE</scope>
</reference>
<organism evidence="1 2">
    <name type="scientific">Rotaria magnacalcarata</name>
    <dbReference type="NCBI Taxonomy" id="392030"/>
    <lineage>
        <taxon>Eukaryota</taxon>
        <taxon>Metazoa</taxon>
        <taxon>Spiralia</taxon>
        <taxon>Gnathifera</taxon>
        <taxon>Rotifera</taxon>
        <taxon>Eurotatoria</taxon>
        <taxon>Bdelloidea</taxon>
        <taxon>Philodinida</taxon>
        <taxon>Philodinidae</taxon>
        <taxon>Rotaria</taxon>
    </lineage>
</organism>
<dbReference type="AlphaFoldDB" id="A0A814W557"/>